<proteinExistence type="predicted"/>
<gene>
    <name evidence="1" type="ORF">A6V39_04665</name>
</gene>
<organism evidence="1 2">
    <name type="scientific">Candidatus Mycoplasma haematobovis</name>
    <dbReference type="NCBI Taxonomy" id="432608"/>
    <lineage>
        <taxon>Bacteria</taxon>
        <taxon>Bacillati</taxon>
        <taxon>Mycoplasmatota</taxon>
        <taxon>Mollicutes</taxon>
        <taxon>Mycoplasmataceae</taxon>
        <taxon>Mycoplasma</taxon>
    </lineage>
</organism>
<comment type="caution">
    <text evidence="1">The sequence shown here is derived from an EMBL/GenBank/DDBJ whole genome shotgun (WGS) entry which is preliminary data.</text>
</comment>
<protein>
    <submittedName>
        <fullName evidence="1">Uncharacterized protein</fullName>
    </submittedName>
</protein>
<dbReference type="EMBL" id="LWUJ01000013">
    <property type="protein sequence ID" value="OAL09843.1"/>
    <property type="molecule type" value="Genomic_DNA"/>
</dbReference>
<evidence type="ECO:0000313" key="2">
    <source>
        <dbReference type="Proteomes" id="UP000077623"/>
    </source>
</evidence>
<evidence type="ECO:0000313" key="1">
    <source>
        <dbReference type="EMBL" id="OAL09843.1"/>
    </source>
</evidence>
<name>A0A1A9QBL5_9MOLU</name>
<dbReference type="AlphaFoldDB" id="A0A1A9QBL5"/>
<reference evidence="2" key="1">
    <citation type="submission" date="2016-04" db="EMBL/GenBank/DDBJ databases">
        <authorList>
            <person name="Quiroz-Castaneda R.E."/>
            <person name="Martinez-Ocampo F."/>
        </authorList>
    </citation>
    <scope>NUCLEOTIDE SEQUENCE [LARGE SCALE GENOMIC DNA]</scope>
    <source>
        <strain evidence="2">INIFAP01</strain>
    </source>
</reference>
<dbReference type="Proteomes" id="UP000077623">
    <property type="component" value="Unassembled WGS sequence"/>
</dbReference>
<keyword evidence="2" id="KW-1185">Reference proteome</keyword>
<accession>A0A1A9QBL5</accession>
<sequence length="193" mass="22785">MKHKKTIFSLGIVALAVLYGIYRGSPIISNSLESEGFKLVSSAKDKEEIYKRILVRHKNQIDKDIKLDEFLVGENKKWVALSFWCDKETSNRKFLVSVDNYKKYCVMSVVDYLKDGQLKEQDREVANEDAMYISGVSFFEKELIYKDLFKDQRLEWKNELVDNYKAWINWCKTRPFKKDDVSIKELVQTRCLI</sequence>
<dbReference type="STRING" id="432608.A6V39_04665"/>
<dbReference type="RefSeq" id="WP_187150569.1">
    <property type="nucleotide sequence ID" value="NZ_LWUJ01000013.1"/>
</dbReference>